<comment type="similarity">
    <text evidence="1">Belongs to the peptidase M20A family.</text>
</comment>
<dbReference type="GO" id="GO:0016805">
    <property type="term" value="F:dipeptidase activity"/>
    <property type="evidence" value="ECO:0007669"/>
    <property type="project" value="TreeGrafter"/>
</dbReference>
<sequence>VMSSLSSSALEKEIFQYIDAHQSDFIKELKEWVAVESDSVQPHLRKEVIRMMALAADRLAALGATVNLLNLGSHQLPDGQDLPLPPVILGELRRDAHNPTVCFYGHVDVQPAKKEDGWKTDPYMLTEIDGVYLAIRNLYGRGATDNKGPVLAWINAVETFKALKLAMPVNFKFVIEGMEEAGSLGLEKLLEEESQCFFSDVDYIVISDNLWLSNKKPALTYGSRGNACFFVEVECGDKDLHSGTFGGIIHEPMTDLIALLDSLVDPTGHIQIPGIYDSVAALTEEERKLYESIEFDLEEHKNNSGVKKFLYGTKEEILLHLWRYPSLSIHGIEGAFHEPGIKTVIPAKVIGKFSIRQVPHMDLSAVKQQVVEHLEGVFSKRNSPNKLRVSMPLGAKPWLADVNDPLYKAARRAIKTGLLLLFFQFLMFFGEDPDLIRDGSTVPVARMFQTITQKSVIMLPIGAADDGEHSQNEKISRHNYIEGTKVFAAFFLEISKLH</sequence>
<evidence type="ECO:0000256" key="2">
    <source>
        <dbReference type="ARBA" id="ARBA00022553"/>
    </source>
</evidence>
<evidence type="ECO:0000256" key="1">
    <source>
        <dbReference type="ARBA" id="ARBA00006247"/>
    </source>
</evidence>
<comment type="caution">
    <text evidence="8">The sequence shown here is derived from an EMBL/GenBank/DDBJ whole genome shotgun (WGS) entry which is preliminary data.</text>
</comment>
<gene>
    <name evidence="8" type="primary">Cndp1</name>
    <name evidence="8" type="ORF">EURGUL_R04926</name>
</gene>
<dbReference type="Gene3D" id="3.40.630.10">
    <property type="entry name" value="Zn peptidases"/>
    <property type="match status" value="1"/>
</dbReference>
<name>A0A7L4DAC0_9AVES</name>
<dbReference type="CDD" id="cd05676">
    <property type="entry name" value="M20_dipept_like_CNDP"/>
    <property type="match status" value="1"/>
</dbReference>
<dbReference type="PANTHER" id="PTHR43270:SF1">
    <property type="entry name" value="BETA-ALA-HIS DIPEPTIDASE"/>
    <property type="match status" value="1"/>
</dbReference>
<dbReference type="Pfam" id="PF01546">
    <property type="entry name" value="Peptidase_M20"/>
    <property type="match status" value="1"/>
</dbReference>
<evidence type="ECO:0000256" key="5">
    <source>
        <dbReference type="ARBA" id="ARBA00022801"/>
    </source>
</evidence>
<feature type="non-terminal residue" evidence="8">
    <location>
        <position position="1"/>
    </location>
</feature>
<evidence type="ECO:0000256" key="4">
    <source>
        <dbReference type="ARBA" id="ARBA00022723"/>
    </source>
</evidence>
<organism evidence="8 9">
    <name type="scientific">Eurystomus gularis</name>
    <dbReference type="NCBI Taxonomy" id="325343"/>
    <lineage>
        <taxon>Eukaryota</taxon>
        <taxon>Metazoa</taxon>
        <taxon>Chordata</taxon>
        <taxon>Craniata</taxon>
        <taxon>Vertebrata</taxon>
        <taxon>Euteleostomi</taxon>
        <taxon>Archelosauria</taxon>
        <taxon>Archosauria</taxon>
        <taxon>Dinosauria</taxon>
        <taxon>Saurischia</taxon>
        <taxon>Theropoda</taxon>
        <taxon>Coelurosauria</taxon>
        <taxon>Aves</taxon>
        <taxon>Neognathae</taxon>
        <taxon>Neoaves</taxon>
        <taxon>Telluraves</taxon>
        <taxon>Coraciimorphae</taxon>
        <taxon>Coraciiformes</taxon>
        <taxon>Coraciidae</taxon>
        <taxon>Eurystomus</taxon>
    </lineage>
</organism>
<dbReference type="InterPro" id="IPR002933">
    <property type="entry name" value="Peptidase_M20"/>
</dbReference>
<dbReference type="SUPFAM" id="SSF53187">
    <property type="entry name" value="Zn-dependent exopeptidases"/>
    <property type="match status" value="1"/>
</dbReference>
<accession>A0A7L4DAC0</accession>
<dbReference type="AlphaFoldDB" id="A0A7L4DAC0"/>
<evidence type="ECO:0000256" key="6">
    <source>
        <dbReference type="ARBA" id="ARBA00023049"/>
    </source>
</evidence>
<dbReference type="InterPro" id="IPR011650">
    <property type="entry name" value="Peptidase_M20_dimer"/>
</dbReference>
<dbReference type="GO" id="GO:0008237">
    <property type="term" value="F:metallopeptidase activity"/>
    <property type="evidence" value="ECO:0007669"/>
    <property type="project" value="UniProtKB-KW"/>
</dbReference>
<dbReference type="PANTHER" id="PTHR43270">
    <property type="entry name" value="BETA-ALA-HIS DIPEPTIDASE"/>
    <property type="match status" value="1"/>
</dbReference>
<keyword evidence="5" id="KW-0378">Hydrolase</keyword>
<dbReference type="GO" id="GO:0005829">
    <property type="term" value="C:cytosol"/>
    <property type="evidence" value="ECO:0007669"/>
    <property type="project" value="TreeGrafter"/>
</dbReference>
<keyword evidence="9" id="KW-1185">Reference proteome</keyword>
<evidence type="ECO:0000259" key="7">
    <source>
        <dbReference type="Pfam" id="PF07687"/>
    </source>
</evidence>
<keyword evidence="3" id="KW-0645">Protease</keyword>
<feature type="domain" description="Peptidase M20 dimerisation" evidence="7">
    <location>
        <begin position="223"/>
        <end position="377"/>
    </location>
</feature>
<dbReference type="EMBL" id="VZZY01012190">
    <property type="protein sequence ID" value="NXW59425.1"/>
    <property type="molecule type" value="Genomic_DNA"/>
</dbReference>
<evidence type="ECO:0000313" key="9">
    <source>
        <dbReference type="Proteomes" id="UP000541249"/>
    </source>
</evidence>
<dbReference type="Gene3D" id="3.30.70.360">
    <property type="match status" value="1"/>
</dbReference>
<evidence type="ECO:0000256" key="3">
    <source>
        <dbReference type="ARBA" id="ARBA00022670"/>
    </source>
</evidence>
<keyword evidence="2" id="KW-0597">Phosphoprotein</keyword>
<dbReference type="FunFam" id="3.30.70.360:FF:000008">
    <property type="entry name" value="Cytosolic non-specific dipeptidase"/>
    <property type="match status" value="1"/>
</dbReference>
<dbReference type="GO" id="GO:0006508">
    <property type="term" value="P:proteolysis"/>
    <property type="evidence" value="ECO:0007669"/>
    <property type="project" value="UniProtKB-KW"/>
</dbReference>
<reference evidence="8 9" key="1">
    <citation type="submission" date="2019-09" db="EMBL/GenBank/DDBJ databases">
        <title>Bird 10,000 Genomes (B10K) Project - Family phase.</title>
        <authorList>
            <person name="Zhang G."/>
        </authorList>
    </citation>
    <scope>NUCLEOTIDE SEQUENCE [LARGE SCALE GENOMIC DNA]</scope>
    <source>
        <strain evidence="8">B10K-DU-002-51</strain>
        <tissue evidence="8">Muscle</tissue>
    </source>
</reference>
<dbReference type="OrthoDB" id="7832001at2759"/>
<feature type="non-terminal residue" evidence="8">
    <location>
        <position position="498"/>
    </location>
</feature>
<dbReference type="Pfam" id="PF07687">
    <property type="entry name" value="M20_dimer"/>
    <property type="match status" value="1"/>
</dbReference>
<evidence type="ECO:0000313" key="8">
    <source>
        <dbReference type="EMBL" id="NXW59425.1"/>
    </source>
</evidence>
<keyword evidence="4" id="KW-0479">Metal-binding</keyword>
<dbReference type="GO" id="GO:0046872">
    <property type="term" value="F:metal ion binding"/>
    <property type="evidence" value="ECO:0007669"/>
    <property type="project" value="UniProtKB-KW"/>
</dbReference>
<keyword evidence="6" id="KW-0482">Metalloprotease</keyword>
<protein>
    <submittedName>
        <fullName evidence="8">CNDP1 dipeptidase</fullName>
    </submittedName>
</protein>
<dbReference type="InterPro" id="IPR051458">
    <property type="entry name" value="Cyt/Met_Dipeptidase"/>
</dbReference>
<proteinExistence type="inferred from homology"/>
<dbReference type="Proteomes" id="UP000541249">
    <property type="component" value="Unassembled WGS sequence"/>
</dbReference>